<dbReference type="EMBL" id="QPKB01000005">
    <property type="protein sequence ID" value="RWR84957.1"/>
    <property type="molecule type" value="Genomic_DNA"/>
</dbReference>
<evidence type="ECO:0000256" key="6">
    <source>
        <dbReference type="ARBA" id="ARBA00023326"/>
    </source>
</evidence>
<keyword evidence="6" id="KW-0624">Polysaccharide degradation</keyword>
<dbReference type="Proteomes" id="UP000283530">
    <property type="component" value="Unassembled WGS sequence"/>
</dbReference>
<dbReference type="GO" id="GO:0008810">
    <property type="term" value="F:cellulase activity"/>
    <property type="evidence" value="ECO:0007669"/>
    <property type="project" value="UniProtKB-EC"/>
</dbReference>
<evidence type="ECO:0000256" key="2">
    <source>
        <dbReference type="ARBA" id="ARBA00007072"/>
    </source>
</evidence>
<dbReference type="AlphaFoldDB" id="A0A443P2I5"/>
<dbReference type="InterPro" id="IPR001701">
    <property type="entry name" value="Glyco_hydro_9"/>
</dbReference>
<accession>A0A443P2I5</accession>
<dbReference type="InterPro" id="IPR012341">
    <property type="entry name" value="6hp_glycosidase-like_sf"/>
</dbReference>
<dbReference type="GO" id="GO:0030245">
    <property type="term" value="P:cellulose catabolic process"/>
    <property type="evidence" value="ECO:0007669"/>
    <property type="project" value="UniProtKB-KW"/>
</dbReference>
<keyword evidence="9" id="KW-1185">Reference proteome</keyword>
<sequence length="78" mass="8900">MFFCSNSSLILQNRTKELMMENAPSIAPIKVTMLTSGCTHMQDELLWAASWLYIATLRSTYLKYITDEAISNSVDEFN</sequence>
<comment type="similarity">
    <text evidence="2">Belongs to the glycosyl hydrolase 9 (cellulase E) family.</text>
</comment>
<evidence type="ECO:0000259" key="7">
    <source>
        <dbReference type="Pfam" id="PF00759"/>
    </source>
</evidence>
<evidence type="ECO:0000256" key="5">
    <source>
        <dbReference type="ARBA" id="ARBA00023277"/>
    </source>
</evidence>
<dbReference type="SUPFAM" id="SSF48208">
    <property type="entry name" value="Six-hairpin glycosidases"/>
    <property type="match status" value="1"/>
</dbReference>
<dbReference type="EC" id="3.2.1.4" evidence="3"/>
<keyword evidence="5" id="KW-0119">Carbohydrate metabolism</keyword>
<dbReference type="OrthoDB" id="10593438at2759"/>
<comment type="caution">
    <text evidence="8">The sequence shown here is derived from an EMBL/GenBank/DDBJ whole genome shotgun (WGS) entry which is preliminary data.</text>
</comment>
<keyword evidence="8" id="KW-0378">Hydrolase</keyword>
<evidence type="ECO:0000313" key="9">
    <source>
        <dbReference type="Proteomes" id="UP000283530"/>
    </source>
</evidence>
<dbReference type="Pfam" id="PF00759">
    <property type="entry name" value="Glyco_hydro_9"/>
    <property type="match status" value="1"/>
</dbReference>
<feature type="domain" description="Glycoside hydrolase family 9" evidence="7">
    <location>
        <begin position="40"/>
        <end position="71"/>
    </location>
</feature>
<evidence type="ECO:0000313" key="8">
    <source>
        <dbReference type="EMBL" id="RWR84957.1"/>
    </source>
</evidence>
<evidence type="ECO:0000256" key="3">
    <source>
        <dbReference type="ARBA" id="ARBA00012601"/>
    </source>
</evidence>
<dbReference type="Gene3D" id="1.50.10.10">
    <property type="match status" value="1"/>
</dbReference>
<evidence type="ECO:0000256" key="4">
    <source>
        <dbReference type="ARBA" id="ARBA00023001"/>
    </source>
</evidence>
<comment type="catalytic activity">
    <reaction evidence="1">
        <text>Endohydrolysis of (1-&gt;4)-beta-D-glucosidic linkages in cellulose, lichenin and cereal beta-D-glucans.</text>
        <dbReference type="EC" id="3.2.1.4"/>
    </reaction>
</comment>
<reference evidence="8 9" key="1">
    <citation type="journal article" date="2019" name="Nat. Plants">
        <title>Stout camphor tree genome fills gaps in understanding of flowering plant genome evolution.</title>
        <authorList>
            <person name="Chaw S.M."/>
            <person name="Liu Y.C."/>
            <person name="Wu Y.W."/>
            <person name="Wang H.Y."/>
            <person name="Lin C.I."/>
            <person name="Wu C.S."/>
            <person name="Ke H.M."/>
            <person name="Chang L.Y."/>
            <person name="Hsu C.Y."/>
            <person name="Yang H.T."/>
            <person name="Sudianto E."/>
            <person name="Hsu M.H."/>
            <person name="Wu K.P."/>
            <person name="Wang L.N."/>
            <person name="Leebens-Mack J.H."/>
            <person name="Tsai I.J."/>
        </authorList>
    </citation>
    <scope>NUCLEOTIDE SEQUENCE [LARGE SCALE GENOMIC DNA]</scope>
    <source>
        <strain evidence="9">cv. Chaw 1501</strain>
        <tissue evidence="8">Young leaves</tissue>
    </source>
</reference>
<keyword evidence="4" id="KW-0136">Cellulose degradation</keyword>
<evidence type="ECO:0000256" key="1">
    <source>
        <dbReference type="ARBA" id="ARBA00000966"/>
    </source>
</evidence>
<organism evidence="8 9">
    <name type="scientific">Cinnamomum micranthum f. kanehirae</name>
    <dbReference type="NCBI Taxonomy" id="337451"/>
    <lineage>
        <taxon>Eukaryota</taxon>
        <taxon>Viridiplantae</taxon>
        <taxon>Streptophyta</taxon>
        <taxon>Embryophyta</taxon>
        <taxon>Tracheophyta</taxon>
        <taxon>Spermatophyta</taxon>
        <taxon>Magnoliopsida</taxon>
        <taxon>Magnoliidae</taxon>
        <taxon>Laurales</taxon>
        <taxon>Lauraceae</taxon>
        <taxon>Cinnamomum</taxon>
    </lineage>
</organism>
<protein>
    <recommendedName>
        <fullName evidence="3">cellulase</fullName>
        <ecNumber evidence="3">3.2.1.4</ecNumber>
    </recommendedName>
</protein>
<gene>
    <name evidence="8" type="ORF">CKAN_01379600</name>
</gene>
<name>A0A443P2I5_9MAGN</name>
<dbReference type="InterPro" id="IPR008928">
    <property type="entry name" value="6-hairpin_glycosidase_sf"/>
</dbReference>
<proteinExistence type="inferred from homology"/>